<protein>
    <recommendedName>
        <fullName evidence="2">EF-hand domain-containing protein</fullName>
    </recommendedName>
</protein>
<feature type="domain" description="EF-hand" evidence="2">
    <location>
        <begin position="63"/>
        <end position="92"/>
    </location>
</feature>
<dbReference type="EMBL" id="JACTNZ010000009">
    <property type="protein sequence ID" value="KAG5530808.1"/>
    <property type="molecule type" value="Genomic_DNA"/>
</dbReference>
<dbReference type="AlphaFoldDB" id="A0AAV6IRA1"/>
<proteinExistence type="predicted"/>
<dbReference type="Gene3D" id="1.10.238.10">
    <property type="entry name" value="EF-hand"/>
    <property type="match status" value="1"/>
</dbReference>
<dbReference type="SMART" id="SM00054">
    <property type="entry name" value="EFh"/>
    <property type="match status" value="2"/>
</dbReference>
<comment type="caution">
    <text evidence="3">The sequence shown here is derived from an EMBL/GenBank/DDBJ whole genome shotgun (WGS) entry which is preliminary data.</text>
</comment>
<name>A0AAV6IRA1_9ERIC</name>
<dbReference type="PROSITE" id="PS50222">
    <property type="entry name" value="EF_HAND_2"/>
    <property type="match status" value="2"/>
</dbReference>
<dbReference type="SUPFAM" id="SSF57850">
    <property type="entry name" value="RING/U-box"/>
    <property type="match status" value="1"/>
</dbReference>
<dbReference type="InterPro" id="IPR018247">
    <property type="entry name" value="EF_Hand_1_Ca_BS"/>
</dbReference>
<reference evidence="3" key="1">
    <citation type="submission" date="2020-08" db="EMBL/GenBank/DDBJ databases">
        <title>Plant Genome Project.</title>
        <authorList>
            <person name="Zhang R.-G."/>
        </authorList>
    </citation>
    <scope>NUCLEOTIDE SEQUENCE</scope>
    <source>
        <strain evidence="3">WSP0</strain>
        <tissue evidence="3">Leaf</tissue>
    </source>
</reference>
<dbReference type="Pfam" id="PF13202">
    <property type="entry name" value="EF-hand_5"/>
    <property type="match status" value="1"/>
</dbReference>
<organism evidence="3 4">
    <name type="scientific">Rhododendron griersonianum</name>
    <dbReference type="NCBI Taxonomy" id="479676"/>
    <lineage>
        <taxon>Eukaryota</taxon>
        <taxon>Viridiplantae</taxon>
        <taxon>Streptophyta</taxon>
        <taxon>Embryophyta</taxon>
        <taxon>Tracheophyta</taxon>
        <taxon>Spermatophyta</taxon>
        <taxon>Magnoliopsida</taxon>
        <taxon>eudicotyledons</taxon>
        <taxon>Gunneridae</taxon>
        <taxon>Pentapetalae</taxon>
        <taxon>asterids</taxon>
        <taxon>Ericales</taxon>
        <taxon>Ericaceae</taxon>
        <taxon>Ericoideae</taxon>
        <taxon>Rhodoreae</taxon>
        <taxon>Rhododendron</taxon>
    </lineage>
</organism>
<accession>A0AAV6IRA1</accession>
<keyword evidence="1" id="KW-0106">Calcium</keyword>
<dbReference type="PROSITE" id="PS00018">
    <property type="entry name" value="EF_HAND_1"/>
    <property type="match status" value="1"/>
</dbReference>
<dbReference type="InterPro" id="IPR011992">
    <property type="entry name" value="EF-hand-dom_pair"/>
</dbReference>
<evidence type="ECO:0000313" key="4">
    <source>
        <dbReference type="Proteomes" id="UP000823749"/>
    </source>
</evidence>
<dbReference type="GO" id="GO:0005509">
    <property type="term" value="F:calcium ion binding"/>
    <property type="evidence" value="ECO:0007669"/>
    <property type="project" value="InterPro"/>
</dbReference>
<gene>
    <name evidence="3" type="ORF">RHGRI_025698</name>
</gene>
<evidence type="ECO:0000256" key="1">
    <source>
        <dbReference type="ARBA" id="ARBA00022837"/>
    </source>
</evidence>
<sequence length="200" mass="22809">MCLAVMEELISTANVYYESCSLAVKEAAGKFFKDIDHNKDGKVSLHEFLEFMKQEGHAKMSSRDFFKTLDRKGSGTLGFAEVLAVFYIIQSGRPFCRGCDVFIAGMYFTCSKCYQSNNNNVIFLCPRCFRKGLYTHSHERNQFLDNYALLALERKQRIARARTHSTQQHQHKWKPTLETLKQIAKAAIIVGCAASHCTIM</sequence>
<keyword evidence="4" id="KW-1185">Reference proteome</keyword>
<evidence type="ECO:0000259" key="2">
    <source>
        <dbReference type="PROSITE" id="PS50222"/>
    </source>
</evidence>
<evidence type="ECO:0000313" key="3">
    <source>
        <dbReference type="EMBL" id="KAG5530808.1"/>
    </source>
</evidence>
<feature type="domain" description="EF-hand" evidence="2">
    <location>
        <begin position="23"/>
        <end position="58"/>
    </location>
</feature>
<dbReference type="InterPro" id="IPR002048">
    <property type="entry name" value="EF_hand_dom"/>
</dbReference>
<dbReference type="Proteomes" id="UP000823749">
    <property type="component" value="Chromosome 9"/>
</dbReference>
<dbReference type="SUPFAM" id="SSF47473">
    <property type="entry name" value="EF-hand"/>
    <property type="match status" value="1"/>
</dbReference>